<protein>
    <submittedName>
        <fullName evidence="2">(spotted green pufferfish) hypothetical protein</fullName>
    </submittedName>
</protein>
<comment type="caution">
    <text evidence="2">The sequence shown here is derived from an EMBL/GenBank/DDBJ whole genome shotgun (WGS) entry which is preliminary data.</text>
</comment>
<feature type="compositionally biased region" description="Basic residues" evidence="1">
    <location>
        <begin position="63"/>
        <end position="74"/>
    </location>
</feature>
<reference evidence="2" key="1">
    <citation type="journal article" date="2004" name="Nature">
        <title>Genome duplication in the teleost fish Tetraodon nigroviridis reveals the early vertebrate proto-karyotype.</title>
        <authorList>
            <person name="Jaillon O."/>
            <person name="Aury J.-M."/>
            <person name="Brunet F."/>
            <person name="Petit J.-L."/>
            <person name="Stange-Thomann N."/>
            <person name="Mauceli E."/>
            <person name="Bouneau L."/>
            <person name="Fischer C."/>
            <person name="Ozouf-Costaz C."/>
            <person name="Bernot A."/>
            <person name="Nicaud S."/>
            <person name="Jaffe D."/>
            <person name="Fisher S."/>
            <person name="Lutfalla G."/>
            <person name="Dossat C."/>
            <person name="Segurens B."/>
            <person name="Dasilva C."/>
            <person name="Salanoubat M."/>
            <person name="Levy M."/>
            <person name="Boudet N."/>
            <person name="Castellano S."/>
            <person name="Anthouard V."/>
            <person name="Jubin C."/>
            <person name="Castelli V."/>
            <person name="Katinka M."/>
            <person name="Vacherie B."/>
            <person name="Biemont C."/>
            <person name="Skalli Z."/>
            <person name="Cattolico L."/>
            <person name="Poulain J."/>
            <person name="De Berardinis V."/>
            <person name="Cruaud C."/>
            <person name="Duprat S."/>
            <person name="Brottier P."/>
            <person name="Coutanceau J.-P."/>
            <person name="Gouzy J."/>
            <person name="Parra G."/>
            <person name="Lardier G."/>
            <person name="Chapple C."/>
            <person name="McKernan K.J."/>
            <person name="McEwan P."/>
            <person name="Bosak S."/>
            <person name="Kellis M."/>
            <person name="Volff J.-N."/>
            <person name="Guigo R."/>
            <person name="Zody M.C."/>
            <person name="Mesirov J."/>
            <person name="Lindblad-Toh K."/>
            <person name="Birren B."/>
            <person name="Nusbaum C."/>
            <person name="Kahn D."/>
            <person name="Robinson-Rechavi M."/>
            <person name="Laudet V."/>
            <person name="Schachter V."/>
            <person name="Quetier F."/>
            <person name="Saurin W."/>
            <person name="Scarpelli C."/>
            <person name="Wincker P."/>
            <person name="Lander E.S."/>
            <person name="Weissenbach J."/>
            <person name="Roest Crollius H."/>
        </authorList>
    </citation>
    <scope>NUCLEOTIDE SEQUENCE [LARGE SCALE GENOMIC DNA]</scope>
</reference>
<sequence length="209" mass="22466">QLHYSSNAGEVAELVDAVEEAGSQGPQQPEVTSEAADGDEDNEEAEERRTLPSDTSNTNLNKKERKKSIKKKTKANLGQQALPFPFEEVIVIDSSPEVISVSDDDSSSDDTGVCGLKGQRSEWRQTSTPAQQGTQKSIRALGTPLSVDSSSSESDSEESESKLCSPDSSDSSDSDDLENWMILGRGNQDGDQSISLNLEGKLHSNAGRF</sequence>
<feature type="compositionally biased region" description="Polar residues" evidence="1">
    <location>
        <begin position="124"/>
        <end position="137"/>
    </location>
</feature>
<gene>
    <name evidence="2" type="ORF">GSTENG00007603001</name>
</gene>
<feature type="non-terminal residue" evidence="2">
    <location>
        <position position="1"/>
    </location>
</feature>
<dbReference type="AlphaFoldDB" id="Q4T3W9"/>
<evidence type="ECO:0000256" key="1">
    <source>
        <dbReference type="SAM" id="MobiDB-lite"/>
    </source>
</evidence>
<dbReference type="OrthoDB" id="7608935at2759"/>
<reference evidence="2" key="2">
    <citation type="submission" date="2004-02" db="EMBL/GenBank/DDBJ databases">
        <authorList>
            <consortium name="Genoscope"/>
            <consortium name="Whitehead Institute Centre for Genome Research"/>
        </authorList>
    </citation>
    <scope>NUCLEOTIDE SEQUENCE</scope>
</reference>
<accession>Q4T3W9</accession>
<organism evidence="2">
    <name type="scientific">Tetraodon nigroviridis</name>
    <name type="common">Spotted green pufferfish</name>
    <name type="synonym">Chelonodon nigroviridis</name>
    <dbReference type="NCBI Taxonomy" id="99883"/>
    <lineage>
        <taxon>Eukaryota</taxon>
        <taxon>Metazoa</taxon>
        <taxon>Chordata</taxon>
        <taxon>Craniata</taxon>
        <taxon>Vertebrata</taxon>
        <taxon>Euteleostomi</taxon>
        <taxon>Actinopterygii</taxon>
        <taxon>Neopterygii</taxon>
        <taxon>Teleostei</taxon>
        <taxon>Neoteleostei</taxon>
        <taxon>Acanthomorphata</taxon>
        <taxon>Eupercaria</taxon>
        <taxon>Tetraodontiformes</taxon>
        <taxon>Tetradontoidea</taxon>
        <taxon>Tetraodontidae</taxon>
        <taxon>Tetraodon</taxon>
    </lineage>
</organism>
<feature type="region of interest" description="Disordered" evidence="1">
    <location>
        <begin position="99"/>
        <end position="209"/>
    </location>
</feature>
<feature type="compositionally biased region" description="Acidic residues" evidence="1">
    <location>
        <begin position="36"/>
        <end position="45"/>
    </location>
</feature>
<evidence type="ECO:0000313" key="2">
    <source>
        <dbReference type="EMBL" id="CAF92413.1"/>
    </source>
</evidence>
<feature type="region of interest" description="Disordered" evidence="1">
    <location>
        <begin position="1"/>
        <end position="85"/>
    </location>
</feature>
<dbReference type="EMBL" id="CAAE01009898">
    <property type="protein sequence ID" value="CAF92413.1"/>
    <property type="molecule type" value="Genomic_DNA"/>
</dbReference>
<proteinExistence type="predicted"/>
<dbReference type="KEGG" id="tng:GSTEN00007603G001"/>
<name>Q4T3W9_TETNG</name>